<evidence type="ECO:0000256" key="1">
    <source>
        <dbReference type="ARBA" id="ARBA00022729"/>
    </source>
</evidence>
<dbReference type="InterPro" id="IPR037873">
    <property type="entry name" value="BamE-like"/>
</dbReference>
<dbReference type="GeneID" id="78448918"/>
<reference evidence="6 8" key="2">
    <citation type="submission" date="2019-02" db="EMBL/GenBank/DDBJ databases">
        <title>Comparative genomic analysis of the Hafnia genus genomes.</title>
        <authorList>
            <person name="Zhiqiu Y."/>
            <person name="Chao Y."/>
            <person name="Yuhui D."/>
            <person name="Di H."/>
            <person name="Bin L."/>
        </authorList>
    </citation>
    <scope>NUCLEOTIDE SEQUENCE [LARGE SCALE GENOMIC DNA]</scope>
    <source>
        <strain evidence="6 8">PCM_1210</strain>
    </source>
</reference>
<dbReference type="InterPro" id="IPR007450">
    <property type="entry name" value="BamE_dom"/>
</dbReference>
<evidence type="ECO:0000313" key="6">
    <source>
        <dbReference type="EMBL" id="TBL66540.1"/>
    </source>
</evidence>
<name>A0A0M2NG74_HAFAL</name>
<dbReference type="AlphaFoldDB" id="A0A0M2NG74"/>
<accession>A0A0M2NG74</accession>
<evidence type="ECO:0000313" key="5">
    <source>
        <dbReference type="EMBL" id="STQ80490.1"/>
    </source>
</evidence>
<keyword evidence="5" id="KW-0238">DNA-binding</keyword>
<sequence>MKYTKSAVMGIAALTTALALSACSTYDRAASYVTEPVVKDVKVGMTKQQVVDIAGQPATSITMVNARGTCSTYLISGTDKKPQNYFVSFDDTGKVLNKGYQSCSEYDTNPQK</sequence>
<dbReference type="Gene3D" id="3.30.1450.10">
    <property type="match status" value="1"/>
</dbReference>
<evidence type="ECO:0000313" key="8">
    <source>
        <dbReference type="Proteomes" id="UP000291600"/>
    </source>
</evidence>
<dbReference type="NCBIfam" id="NF008423">
    <property type="entry name" value="PRK11251.1"/>
    <property type="match status" value="1"/>
</dbReference>
<proteinExistence type="predicted"/>
<dbReference type="Pfam" id="PF04355">
    <property type="entry name" value="BamE"/>
    <property type="match status" value="1"/>
</dbReference>
<keyword evidence="1 3" id="KW-0732">Signal</keyword>
<gene>
    <name evidence="6" type="primary">osmE</name>
    <name evidence="6" type="ORF">EYY96_16295</name>
    <name evidence="5" type="ORF">NCTC8105_02612</name>
</gene>
<feature type="chain" id="PRO_5044367212" evidence="3">
    <location>
        <begin position="30"/>
        <end position="112"/>
    </location>
</feature>
<dbReference type="EMBL" id="SITJ01000076">
    <property type="protein sequence ID" value="TBL66540.1"/>
    <property type="molecule type" value="Genomic_DNA"/>
</dbReference>
<keyword evidence="6" id="KW-0449">Lipoprotein</keyword>
<evidence type="ECO:0000256" key="3">
    <source>
        <dbReference type="SAM" id="SignalP"/>
    </source>
</evidence>
<feature type="domain" description="Outer membrane protein assembly factor BamE" evidence="4">
    <location>
        <begin position="31"/>
        <end position="98"/>
    </location>
</feature>
<feature type="signal peptide" evidence="3">
    <location>
        <begin position="1"/>
        <end position="29"/>
    </location>
</feature>
<reference evidence="5 7" key="1">
    <citation type="submission" date="2018-06" db="EMBL/GenBank/DDBJ databases">
        <authorList>
            <consortium name="Pathogen Informatics"/>
            <person name="Doyle S."/>
        </authorList>
    </citation>
    <scope>NUCLEOTIDE SEQUENCE [LARGE SCALE GENOMIC DNA]</scope>
    <source>
        <strain evidence="5 7">NCTC8105</strain>
    </source>
</reference>
<evidence type="ECO:0000313" key="7">
    <source>
        <dbReference type="Proteomes" id="UP000254821"/>
    </source>
</evidence>
<dbReference type="GO" id="GO:0003677">
    <property type="term" value="F:DNA binding"/>
    <property type="evidence" value="ECO:0007669"/>
    <property type="project" value="UniProtKB-KW"/>
</dbReference>
<dbReference type="PROSITE" id="PS51257">
    <property type="entry name" value="PROKAR_LIPOPROTEIN"/>
    <property type="match status" value="1"/>
</dbReference>
<dbReference type="EMBL" id="UGHP01000001">
    <property type="protein sequence ID" value="STQ80490.1"/>
    <property type="molecule type" value="Genomic_DNA"/>
</dbReference>
<dbReference type="Proteomes" id="UP000254821">
    <property type="component" value="Unassembled WGS sequence"/>
</dbReference>
<dbReference type="Proteomes" id="UP000291600">
    <property type="component" value="Unassembled WGS sequence"/>
</dbReference>
<protein>
    <submittedName>
        <fullName evidence="5">DNA-binding transcriptional activator OsmE</fullName>
    </submittedName>
    <submittedName>
        <fullName evidence="6">Osmotically-inducible lipoprotein OsmE</fullName>
    </submittedName>
</protein>
<evidence type="ECO:0000256" key="2">
    <source>
        <dbReference type="ARBA" id="ARBA00023136"/>
    </source>
</evidence>
<organism evidence="6 8">
    <name type="scientific">Hafnia alvei</name>
    <dbReference type="NCBI Taxonomy" id="569"/>
    <lineage>
        <taxon>Bacteria</taxon>
        <taxon>Pseudomonadati</taxon>
        <taxon>Pseudomonadota</taxon>
        <taxon>Gammaproteobacteria</taxon>
        <taxon>Enterobacterales</taxon>
        <taxon>Hafniaceae</taxon>
        <taxon>Hafnia</taxon>
    </lineage>
</organism>
<dbReference type="RefSeq" id="WP_046449249.1">
    <property type="nucleotide sequence ID" value="NZ_CALJTU010000122.1"/>
</dbReference>
<evidence type="ECO:0000259" key="4">
    <source>
        <dbReference type="Pfam" id="PF04355"/>
    </source>
</evidence>
<dbReference type="GO" id="GO:0019867">
    <property type="term" value="C:outer membrane"/>
    <property type="evidence" value="ECO:0007669"/>
    <property type="project" value="InterPro"/>
</dbReference>
<keyword evidence="2" id="KW-0472">Membrane</keyword>